<proteinExistence type="predicted"/>
<accession>A0A2S1YLB8</accession>
<dbReference type="KEGG" id="fcr:HYN56_11785"/>
<dbReference type="OrthoDB" id="9151249at2"/>
<dbReference type="EMBL" id="CP029255">
    <property type="protein sequence ID" value="AWK04871.1"/>
    <property type="molecule type" value="Genomic_DNA"/>
</dbReference>
<dbReference type="InterPro" id="IPR016097">
    <property type="entry name" value="DUF695"/>
</dbReference>
<evidence type="ECO:0000259" key="1">
    <source>
        <dbReference type="Pfam" id="PF05117"/>
    </source>
</evidence>
<evidence type="ECO:0000313" key="3">
    <source>
        <dbReference type="Proteomes" id="UP000245250"/>
    </source>
</evidence>
<sequence length="364" mass="42836">MGFLDKILGKKEAPIQSNADFWNWFLKNEKEFFKTVQNGENINKEFFDKLVPKLDEVHDGIYFLTGMFDDKTAELVFTPDGIIKNIYAIEELVHSAPQIEGWKFTALKYGTDKDDFSINYEGEKFSTNNLKFYPTIHKNYPDEIDLTIVYNNYVEENKSQITNAVYIFLDNYLGELHSVTLIDNMKVLGSNDISEELIPIEKLKDYLIWREKEFVEKYEGTRHNTENDGYANYEGRTKEGLMVLSLMNTTLLEWDKKASHPWVFIISIPFEDCNNGGLPDERMYKLLDEIEEEIMSVLPDSDGYLNLGRETVNNKREIFFTCKDFRKPSKTADQLIKKYAGSFDISYEIYKDKYWQTFRHYEPR</sequence>
<name>A0A2S1YLB8_9FLAO</name>
<dbReference type="AlphaFoldDB" id="A0A2S1YLB8"/>
<feature type="domain" description="DUF695" evidence="1">
    <location>
        <begin position="247"/>
        <end position="360"/>
    </location>
</feature>
<dbReference type="RefSeq" id="WP_109192350.1">
    <property type="nucleotide sequence ID" value="NZ_CP029255.1"/>
</dbReference>
<gene>
    <name evidence="2" type="ORF">HYN56_11785</name>
</gene>
<keyword evidence="3" id="KW-1185">Reference proteome</keyword>
<protein>
    <submittedName>
        <fullName evidence="2">DUF695 domain-containing protein</fullName>
    </submittedName>
</protein>
<organism evidence="2 3">
    <name type="scientific">Flavobacterium crocinum</name>
    <dbReference type="NCBI Taxonomy" id="2183896"/>
    <lineage>
        <taxon>Bacteria</taxon>
        <taxon>Pseudomonadati</taxon>
        <taxon>Bacteroidota</taxon>
        <taxon>Flavobacteriia</taxon>
        <taxon>Flavobacteriales</taxon>
        <taxon>Flavobacteriaceae</taxon>
        <taxon>Flavobacterium</taxon>
    </lineage>
</organism>
<evidence type="ECO:0000313" key="2">
    <source>
        <dbReference type="EMBL" id="AWK04871.1"/>
    </source>
</evidence>
<dbReference type="Pfam" id="PF05117">
    <property type="entry name" value="DUF695"/>
    <property type="match status" value="1"/>
</dbReference>
<dbReference type="Proteomes" id="UP000245250">
    <property type="component" value="Chromosome"/>
</dbReference>
<reference evidence="2 3" key="1">
    <citation type="submission" date="2018-05" db="EMBL/GenBank/DDBJ databases">
        <title>Genome sequencing of Flavobacterium sp. HYN0056.</title>
        <authorList>
            <person name="Yi H."/>
            <person name="Baek C."/>
        </authorList>
    </citation>
    <scope>NUCLEOTIDE SEQUENCE [LARGE SCALE GENOMIC DNA]</scope>
    <source>
        <strain evidence="2 3">HYN0056</strain>
    </source>
</reference>